<dbReference type="EC" id="2.3.1.-" evidence="9"/>
<dbReference type="PANTHER" id="PTHR40074">
    <property type="entry name" value="O-ACETYLTRANSFERASE WECH"/>
    <property type="match status" value="1"/>
</dbReference>
<dbReference type="KEGG" id="proo:MJB10_19345"/>
<evidence type="ECO:0000313" key="10">
    <source>
        <dbReference type="Proteomes" id="UP001304650"/>
    </source>
</evidence>
<feature type="transmembrane region" description="Helical" evidence="7">
    <location>
        <begin position="12"/>
        <end position="37"/>
    </location>
</feature>
<proteinExistence type="inferred from homology"/>
<organism evidence="9 10">
    <name type="scientific">Paenibacillus roseopurpureus</name>
    <dbReference type="NCBI Taxonomy" id="2918901"/>
    <lineage>
        <taxon>Bacteria</taxon>
        <taxon>Bacillati</taxon>
        <taxon>Bacillota</taxon>
        <taxon>Bacilli</taxon>
        <taxon>Bacillales</taxon>
        <taxon>Paenibacillaceae</taxon>
        <taxon>Paenibacillus</taxon>
    </lineage>
</organism>
<dbReference type="Pfam" id="PF01757">
    <property type="entry name" value="Acyl_transf_3"/>
    <property type="match status" value="1"/>
</dbReference>
<dbReference type="AlphaFoldDB" id="A0AA96RIX1"/>
<keyword evidence="9" id="KW-0808">Transferase</keyword>
<feature type="transmembrane region" description="Helical" evidence="7">
    <location>
        <begin position="330"/>
        <end position="352"/>
    </location>
</feature>
<feature type="transmembrane region" description="Helical" evidence="7">
    <location>
        <begin position="252"/>
        <end position="269"/>
    </location>
</feature>
<keyword evidence="10" id="KW-1185">Reference proteome</keyword>
<dbReference type="GO" id="GO:0016413">
    <property type="term" value="F:O-acetyltransferase activity"/>
    <property type="evidence" value="ECO:0007669"/>
    <property type="project" value="TreeGrafter"/>
</dbReference>
<evidence type="ECO:0000256" key="2">
    <source>
        <dbReference type="ARBA" id="ARBA00007400"/>
    </source>
</evidence>
<evidence type="ECO:0000256" key="6">
    <source>
        <dbReference type="ARBA" id="ARBA00023136"/>
    </source>
</evidence>
<feature type="transmembrane region" description="Helical" evidence="7">
    <location>
        <begin position="49"/>
        <end position="70"/>
    </location>
</feature>
<dbReference type="Proteomes" id="UP001304650">
    <property type="component" value="Chromosome"/>
</dbReference>
<gene>
    <name evidence="9" type="ORF">MJB10_19345</name>
</gene>
<keyword evidence="6 7" id="KW-0472">Membrane</keyword>
<evidence type="ECO:0000256" key="7">
    <source>
        <dbReference type="SAM" id="Phobius"/>
    </source>
</evidence>
<dbReference type="EMBL" id="CP130319">
    <property type="protein sequence ID" value="WNR43250.1"/>
    <property type="molecule type" value="Genomic_DNA"/>
</dbReference>
<evidence type="ECO:0000256" key="4">
    <source>
        <dbReference type="ARBA" id="ARBA00022692"/>
    </source>
</evidence>
<evidence type="ECO:0000256" key="1">
    <source>
        <dbReference type="ARBA" id="ARBA00004651"/>
    </source>
</evidence>
<feature type="transmembrane region" description="Helical" evidence="7">
    <location>
        <begin position="219"/>
        <end position="240"/>
    </location>
</feature>
<dbReference type="PANTHER" id="PTHR40074:SF2">
    <property type="entry name" value="O-ACETYLTRANSFERASE WECH"/>
    <property type="match status" value="1"/>
</dbReference>
<evidence type="ECO:0000259" key="8">
    <source>
        <dbReference type="Pfam" id="PF01757"/>
    </source>
</evidence>
<keyword evidence="4 7" id="KW-0812">Transmembrane</keyword>
<keyword evidence="5 7" id="KW-1133">Transmembrane helix</keyword>
<dbReference type="GO" id="GO:0005886">
    <property type="term" value="C:plasma membrane"/>
    <property type="evidence" value="ECO:0007669"/>
    <property type="project" value="UniProtKB-SubCell"/>
</dbReference>
<evidence type="ECO:0000256" key="3">
    <source>
        <dbReference type="ARBA" id="ARBA00022475"/>
    </source>
</evidence>
<keyword evidence="9" id="KW-0012">Acyltransferase</keyword>
<dbReference type="GO" id="GO:0009246">
    <property type="term" value="P:enterobacterial common antigen biosynthetic process"/>
    <property type="evidence" value="ECO:0007669"/>
    <property type="project" value="TreeGrafter"/>
</dbReference>
<accession>A0AA96RIX1</accession>
<evidence type="ECO:0000256" key="5">
    <source>
        <dbReference type="ARBA" id="ARBA00022989"/>
    </source>
</evidence>
<protein>
    <submittedName>
        <fullName evidence="9">Acyltransferase</fullName>
        <ecNumber evidence="9">2.3.1.-</ecNumber>
    </submittedName>
</protein>
<feature type="transmembrane region" description="Helical" evidence="7">
    <location>
        <begin position="186"/>
        <end position="207"/>
    </location>
</feature>
<feature type="domain" description="Acyltransferase 3" evidence="8">
    <location>
        <begin position="9"/>
        <end position="352"/>
    </location>
</feature>
<evidence type="ECO:0000313" key="9">
    <source>
        <dbReference type="EMBL" id="WNR43250.1"/>
    </source>
</evidence>
<sequence length="365" mass="41257">MASKPKLTEIDIVRAIAIIAVVLIHGTSDATLLAVGTGSQALFFILNKASLFTVPLFIWISGLVLFYSYYDRWEPGMTRVFWAKRLQKIVIPYVLWSIFYYVYNQWMFHGTVHVDAWYLFKLLLSGNASYHLYYMIIIVQFYVLFPLVMTAVTKFKRLSKWLIPLGIGIQAASYTFHHWVAPLPEYASLCLSYTAMFSFGAYMGIYYKQMLAWALRFKRWLIPLALLSGAAFVGMLYLQLEIASFDNTLIELTLLVYCLAIPLPCVLWARSQVARASRHHANTSRKNAKASRLATSLNAVGAASFGIYLAHPAILTLWDRVQPEPAPGRIWLYDVHTLAAVLIGLLGAWGLARAYASLMQKGSAR</sequence>
<feature type="transmembrane region" description="Helical" evidence="7">
    <location>
        <begin position="128"/>
        <end position="149"/>
    </location>
</feature>
<feature type="transmembrane region" description="Helical" evidence="7">
    <location>
        <begin position="290"/>
        <end position="310"/>
    </location>
</feature>
<dbReference type="InterPro" id="IPR002656">
    <property type="entry name" value="Acyl_transf_3_dom"/>
</dbReference>
<comment type="subcellular location">
    <subcellularLocation>
        <location evidence="1">Cell membrane</location>
        <topology evidence="1">Multi-pass membrane protein</topology>
    </subcellularLocation>
</comment>
<name>A0AA96RIX1_9BACL</name>
<feature type="transmembrane region" description="Helical" evidence="7">
    <location>
        <begin position="90"/>
        <end position="108"/>
    </location>
</feature>
<reference evidence="9" key="1">
    <citation type="submission" date="2022-02" db="EMBL/GenBank/DDBJ databases">
        <title>Paenibacillus sp. MBLB1832 Whole Genome Shotgun Sequencing.</title>
        <authorList>
            <person name="Hwang C.Y."/>
            <person name="Cho E.-S."/>
            <person name="Seo M.-J."/>
        </authorList>
    </citation>
    <scope>NUCLEOTIDE SEQUENCE</scope>
    <source>
        <strain evidence="9">MBLB1832</strain>
    </source>
</reference>
<keyword evidence="3" id="KW-1003">Cell membrane</keyword>
<comment type="similarity">
    <text evidence="2">Belongs to the acyltransferase 3 family.</text>
</comment>
<feature type="transmembrane region" description="Helical" evidence="7">
    <location>
        <begin position="161"/>
        <end position="180"/>
    </location>
</feature>
<dbReference type="RefSeq" id="WP_314797358.1">
    <property type="nucleotide sequence ID" value="NZ_CP130319.1"/>
</dbReference>